<gene>
    <name evidence="1" type="primary">IML2</name>
    <name evidence="1" type="ORF">LOY88_003940</name>
</gene>
<name>A0ACB8UVP8_9EURO</name>
<sequence>MFRVGSWLYNRTAPANVSTQSLDSLTESQELENALEAATLIMNDDIAGAEEGLEGGNSSFHKLGKGIVTFIRATLGLEQDIMREAAERLTEAENSAYNDQRRSHHKASALNSYRSAIYEPGTEYLLCQSMAQLMAALVGVLSENLTESIKAFYKLRKAYIALDGIMQMETKYLESKATDKVEMDHHPSGTIETRTESHNSPRVPTPFRIPGMPTNPSNQGDVAETKLGVESSRNSNTVQIFPHLNADVLAHPVDQFIHSGASLCFGLLLLLISMVPPTFNKFLYIAGFKGDRPRGLQMLWNASKSQTLTGAIAAVTLLAFYNGFVRCCDILPDRSSESHDDIEGYPLHRLGELLSDMRGRFPQSQLWILEESRMKGAHKKLEDALNLLTSPTKSPLKQVEALCVFERSLDAMYLHKYELCAESFLQCVELNSWSQALYYYIAASSHLAIYRQNASRSPTVAAHHASKATELFRMAPQFAGKKRLLASQLPFDALVVRKVSKWQLRAKQWNIDFIDAIGVDPIEEMIYFWNGHSRMSEIQLESSLKNLKWSEGPENKTWDREDHDEQCILALLRASILRSLGKHEEAKDILQSHVLCHDKAIFKGHLKDDWTSPSAHYEMAANLWMERRSFVPFDAHSMGRRNGDGTFESGDDNMEKDLPCEEDREKVDECKKWLEKAARWESFELDARIGLKIAMAEATVQKWDALYSVS</sequence>
<reference evidence="1" key="1">
    <citation type="journal article" date="2022" name="bioRxiv">
        <title>Population genetic analysis of Ophidiomyces ophidiicola, the causative agent of snake fungal disease, indicates recent introductions to the USA.</title>
        <authorList>
            <person name="Ladner J.T."/>
            <person name="Palmer J.M."/>
            <person name="Ettinger C.L."/>
            <person name="Stajich J.E."/>
            <person name="Farrell T.M."/>
            <person name="Glorioso B.M."/>
            <person name="Lawson B."/>
            <person name="Price S.J."/>
            <person name="Stengle A.G."/>
            <person name="Grear D.A."/>
            <person name="Lorch J.M."/>
        </authorList>
    </citation>
    <scope>NUCLEOTIDE SEQUENCE</scope>
    <source>
        <strain evidence="1">NWHC 24266-5</strain>
    </source>
</reference>
<comment type="caution">
    <text evidence="1">The sequence shown here is derived from an EMBL/GenBank/DDBJ whole genome shotgun (WGS) entry which is preliminary data.</text>
</comment>
<accession>A0ACB8UVP8</accession>
<proteinExistence type="predicted"/>
<evidence type="ECO:0000313" key="1">
    <source>
        <dbReference type="EMBL" id="KAI2385707.1"/>
    </source>
</evidence>
<protein>
    <submittedName>
        <fullName evidence="1">Mitochondrial outer membrane protein iml2</fullName>
    </submittedName>
</protein>
<organism evidence="1">
    <name type="scientific">Ophidiomyces ophidiicola</name>
    <dbReference type="NCBI Taxonomy" id="1387563"/>
    <lineage>
        <taxon>Eukaryota</taxon>
        <taxon>Fungi</taxon>
        <taxon>Dikarya</taxon>
        <taxon>Ascomycota</taxon>
        <taxon>Pezizomycotina</taxon>
        <taxon>Eurotiomycetes</taxon>
        <taxon>Eurotiomycetidae</taxon>
        <taxon>Onygenales</taxon>
        <taxon>Onygenaceae</taxon>
        <taxon>Ophidiomyces</taxon>
    </lineage>
</organism>
<dbReference type="EMBL" id="JALBCA010000055">
    <property type="protein sequence ID" value="KAI2385707.1"/>
    <property type="molecule type" value="Genomic_DNA"/>
</dbReference>